<gene>
    <name evidence="3" type="ORF">M404DRAFT_838282</name>
</gene>
<dbReference type="Proteomes" id="UP000054217">
    <property type="component" value="Unassembled WGS sequence"/>
</dbReference>
<dbReference type="InParanoid" id="A0A0C3PRK6"/>
<dbReference type="OrthoDB" id="2868589at2759"/>
<dbReference type="HOGENOM" id="CLU_046025_0_1_1"/>
<evidence type="ECO:0000256" key="1">
    <source>
        <dbReference type="SAM" id="Phobius"/>
    </source>
</evidence>
<dbReference type="PANTHER" id="PTHR40465">
    <property type="entry name" value="CHROMOSOME 1, WHOLE GENOME SHOTGUN SEQUENCE"/>
    <property type="match status" value="1"/>
</dbReference>
<accession>A0A0C3PRK6</accession>
<reference evidence="4" key="2">
    <citation type="submission" date="2015-01" db="EMBL/GenBank/DDBJ databases">
        <title>Evolutionary Origins and Diversification of the Mycorrhizal Mutualists.</title>
        <authorList>
            <consortium name="DOE Joint Genome Institute"/>
            <consortium name="Mycorrhizal Genomics Consortium"/>
            <person name="Kohler A."/>
            <person name="Kuo A."/>
            <person name="Nagy L.G."/>
            <person name="Floudas D."/>
            <person name="Copeland A."/>
            <person name="Barry K.W."/>
            <person name="Cichocki N."/>
            <person name="Veneault-Fourrey C."/>
            <person name="LaButti K."/>
            <person name="Lindquist E.A."/>
            <person name="Lipzen A."/>
            <person name="Lundell T."/>
            <person name="Morin E."/>
            <person name="Murat C."/>
            <person name="Riley R."/>
            <person name="Ohm R."/>
            <person name="Sun H."/>
            <person name="Tunlid A."/>
            <person name="Henrissat B."/>
            <person name="Grigoriev I.V."/>
            <person name="Hibbett D.S."/>
            <person name="Martin F."/>
        </authorList>
    </citation>
    <scope>NUCLEOTIDE SEQUENCE [LARGE SCALE GENOMIC DNA]</scope>
    <source>
        <strain evidence="4">Marx 270</strain>
    </source>
</reference>
<feature type="transmembrane region" description="Helical" evidence="1">
    <location>
        <begin position="160"/>
        <end position="184"/>
    </location>
</feature>
<dbReference type="STRING" id="870435.A0A0C3PRK6"/>
<dbReference type="EMBL" id="KN831950">
    <property type="protein sequence ID" value="KIO11244.1"/>
    <property type="molecule type" value="Genomic_DNA"/>
</dbReference>
<evidence type="ECO:0000313" key="3">
    <source>
        <dbReference type="EMBL" id="KIO11244.1"/>
    </source>
</evidence>
<feature type="transmembrane region" description="Helical" evidence="1">
    <location>
        <begin position="196"/>
        <end position="217"/>
    </location>
</feature>
<keyword evidence="1" id="KW-1133">Transmembrane helix</keyword>
<proteinExistence type="predicted"/>
<feature type="transmembrane region" description="Helical" evidence="1">
    <location>
        <begin position="51"/>
        <end position="72"/>
    </location>
</feature>
<protein>
    <recommendedName>
        <fullName evidence="2">DUF6534 domain-containing protein</fullName>
    </recommendedName>
</protein>
<dbReference type="Pfam" id="PF20152">
    <property type="entry name" value="DUF6534"/>
    <property type="match status" value="1"/>
</dbReference>
<dbReference type="PANTHER" id="PTHR40465:SF1">
    <property type="entry name" value="DUF6534 DOMAIN-CONTAINING PROTEIN"/>
    <property type="match status" value="1"/>
</dbReference>
<evidence type="ECO:0000313" key="4">
    <source>
        <dbReference type="Proteomes" id="UP000054217"/>
    </source>
</evidence>
<keyword evidence="1" id="KW-0812">Transmembrane</keyword>
<organism evidence="3 4">
    <name type="scientific">Pisolithus tinctorius Marx 270</name>
    <dbReference type="NCBI Taxonomy" id="870435"/>
    <lineage>
        <taxon>Eukaryota</taxon>
        <taxon>Fungi</taxon>
        <taxon>Dikarya</taxon>
        <taxon>Basidiomycota</taxon>
        <taxon>Agaricomycotina</taxon>
        <taxon>Agaricomycetes</taxon>
        <taxon>Agaricomycetidae</taxon>
        <taxon>Boletales</taxon>
        <taxon>Sclerodermatineae</taxon>
        <taxon>Pisolithaceae</taxon>
        <taxon>Pisolithus</taxon>
    </lineage>
</organism>
<feature type="transmembrane region" description="Helical" evidence="1">
    <location>
        <begin position="92"/>
        <end position="112"/>
    </location>
</feature>
<dbReference type="InterPro" id="IPR045339">
    <property type="entry name" value="DUF6534"/>
</dbReference>
<feature type="transmembrane region" description="Helical" evidence="1">
    <location>
        <begin position="121"/>
        <end position="148"/>
    </location>
</feature>
<dbReference type="AlphaFoldDB" id="A0A0C3PRK6"/>
<keyword evidence="4" id="KW-1185">Reference proteome</keyword>
<name>A0A0C3PRK6_PISTI</name>
<feature type="domain" description="DUF6534" evidence="2">
    <location>
        <begin position="169"/>
        <end position="253"/>
    </location>
</feature>
<keyword evidence="1" id="KW-0472">Membrane</keyword>
<sequence length="288" mass="32108">MAQILPIVDVKTFLGPMAVGSVLSGVVFGCAVVQTYSYYKRFPDDSEYIKALVIFEMTLQTIHLILMLAGLWHMVVTDYGNSPALLFFPETINVTLILCSPLAFASQAYFIFRLWRLSQNLILVGFCLSLAVARFAFHMVVGIAAYLIRDILSVVQQWKWCITTMFVMSIACDTIVAVAVAYILRDQKTGFRRTSWIIDKLISYSVATGLVTIAFELGQALCFWTMPHVWLGFYAIESGLYTNSLLAALNGRSVFNQLWAPQPSSDPGTLPRSPQLNVGDKVLLLTSF</sequence>
<evidence type="ECO:0000259" key="2">
    <source>
        <dbReference type="Pfam" id="PF20152"/>
    </source>
</evidence>
<feature type="transmembrane region" description="Helical" evidence="1">
    <location>
        <begin position="18"/>
        <end position="39"/>
    </location>
</feature>
<reference evidence="3 4" key="1">
    <citation type="submission" date="2014-04" db="EMBL/GenBank/DDBJ databases">
        <authorList>
            <consortium name="DOE Joint Genome Institute"/>
            <person name="Kuo A."/>
            <person name="Kohler A."/>
            <person name="Costa M.D."/>
            <person name="Nagy L.G."/>
            <person name="Floudas D."/>
            <person name="Copeland A."/>
            <person name="Barry K.W."/>
            <person name="Cichocki N."/>
            <person name="Veneault-Fourrey C."/>
            <person name="LaButti K."/>
            <person name="Lindquist E.A."/>
            <person name="Lipzen A."/>
            <person name="Lundell T."/>
            <person name="Morin E."/>
            <person name="Murat C."/>
            <person name="Sun H."/>
            <person name="Tunlid A."/>
            <person name="Henrissat B."/>
            <person name="Grigoriev I.V."/>
            <person name="Hibbett D.S."/>
            <person name="Martin F."/>
            <person name="Nordberg H.P."/>
            <person name="Cantor M.N."/>
            <person name="Hua S.X."/>
        </authorList>
    </citation>
    <scope>NUCLEOTIDE SEQUENCE [LARGE SCALE GENOMIC DNA]</scope>
    <source>
        <strain evidence="3 4">Marx 270</strain>
    </source>
</reference>